<evidence type="ECO:0000256" key="3">
    <source>
        <dbReference type="ARBA" id="ARBA00022989"/>
    </source>
</evidence>
<keyword evidence="8" id="KW-1185">Reference proteome</keyword>
<comment type="subcellular location">
    <subcellularLocation>
        <location evidence="1">Membrane</location>
        <topology evidence="1">Multi-pass membrane protein</topology>
    </subcellularLocation>
</comment>
<proteinExistence type="predicted"/>
<gene>
    <name evidence="7" type="ordered locus">Glov_3109</name>
</gene>
<dbReference type="InterPro" id="IPR002810">
    <property type="entry name" value="NfeD-like_C"/>
</dbReference>
<evidence type="ECO:0000256" key="4">
    <source>
        <dbReference type="ARBA" id="ARBA00023136"/>
    </source>
</evidence>
<evidence type="ECO:0000313" key="8">
    <source>
        <dbReference type="Proteomes" id="UP000002420"/>
    </source>
</evidence>
<dbReference type="KEGG" id="glo:Glov_3109"/>
<accession>B3E9U0</accession>
<dbReference type="PANTHER" id="PTHR33507">
    <property type="entry name" value="INNER MEMBRANE PROTEIN YBBJ"/>
    <property type="match status" value="1"/>
</dbReference>
<evidence type="ECO:0000256" key="2">
    <source>
        <dbReference type="ARBA" id="ARBA00022692"/>
    </source>
</evidence>
<dbReference type="EMBL" id="CP001089">
    <property type="protein sequence ID" value="ACD96815.1"/>
    <property type="molecule type" value="Genomic_DNA"/>
</dbReference>
<evidence type="ECO:0000256" key="1">
    <source>
        <dbReference type="ARBA" id="ARBA00004141"/>
    </source>
</evidence>
<keyword evidence="2 5" id="KW-0812">Transmembrane</keyword>
<dbReference type="STRING" id="398767.Glov_3109"/>
<dbReference type="OrthoDB" id="8536525at2"/>
<name>B3E9U0_TRIL1</name>
<sequence length="148" mass="16607">MKIEWWYWLLAGFILIGLELVIPSFTIIWFGLGALLVGILVVLLPSLPDWLQVLLWALASVAFTVMWFKYLKPKGDRTHAGLSKEGIIGETGIIIKGTSDSYAKGRLRFRISILGADEWACFAEEPLNVGDTVIVEDIEGQILKVRKF</sequence>
<dbReference type="GO" id="GO:0005886">
    <property type="term" value="C:plasma membrane"/>
    <property type="evidence" value="ECO:0007669"/>
    <property type="project" value="TreeGrafter"/>
</dbReference>
<evidence type="ECO:0000313" key="7">
    <source>
        <dbReference type="EMBL" id="ACD96815.1"/>
    </source>
</evidence>
<organism evidence="7 8">
    <name type="scientific">Trichlorobacter lovleyi (strain ATCC BAA-1151 / DSM 17278 / SZ)</name>
    <name type="common">Geobacter lovleyi</name>
    <dbReference type="NCBI Taxonomy" id="398767"/>
    <lineage>
        <taxon>Bacteria</taxon>
        <taxon>Pseudomonadati</taxon>
        <taxon>Thermodesulfobacteriota</taxon>
        <taxon>Desulfuromonadia</taxon>
        <taxon>Geobacterales</taxon>
        <taxon>Geobacteraceae</taxon>
        <taxon>Trichlorobacter</taxon>
    </lineage>
</organism>
<evidence type="ECO:0000256" key="5">
    <source>
        <dbReference type="SAM" id="Phobius"/>
    </source>
</evidence>
<keyword evidence="3 5" id="KW-1133">Transmembrane helix</keyword>
<feature type="transmembrane region" description="Helical" evidence="5">
    <location>
        <begin position="6"/>
        <end position="22"/>
    </location>
</feature>
<dbReference type="HOGENOM" id="CLU_116732_4_2_7"/>
<evidence type="ECO:0000259" key="6">
    <source>
        <dbReference type="Pfam" id="PF01957"/>
    </source>
</evidence>
<protein>
    <recommendedName>
        <fullName evidence="6">NfeD-like C-terminal domain-containing protein</fullName>
    </recommendedName>
</protein>
<feature type="domain" description="NfeD-like C-terminal" evidence="6">
    <location>
        <begin position="85"/>
        <end position="147"/>
    </location>
</feature>
<dbReference type="eggNOG" id="COG1585">
    <property type="taxonomic scope" value="Bacteria"/>
</dbReference>
<dbReference type="PANTHER" id="PTHR33507:SF3">
    <property type="entry name" value="INNER MEMBRANE PROTEIN YBBJ"/>
    <property type="match status" value="1"/>
</dbReference>
<dbReference type="Gene3D" id="2.40.50.140">
    <property type="entry name" value="Nucleic acid-binding proteins"/>
    <property type="match status" value="1"/>
</dbReference>
<dbReference type="AlphaFoldDB" id="B3E9U0"/>
<dbReference type="Pfam" id="PF01957">
    <property type="entry name" value="NfeD"/>
    <property type="match status" value="1"/>
</dbReference>
<dbReference type="InterPro" id="IPR012340">
    <property type="entry name" value="NA-bd_OB-fold"/>
</dbReference>
<reference evidence="7 8" key="1">
    <citation type="submission" date="2008-05" db="EMBL/GenBank/DDBJ databases">
        <title>Complete sequence of chromosome of Geobacter lovleyi SZ.</title>
        <authorList>
            <consortium name="US DOE Joint Genome Institute"/>
            <person name="Lucas S."/>
            <person name="Copeland A."/>
            <person name="Lapidus A."/>
            <person name="Glavina del Rio T."/>
            <person name="Dalin E."/>
            <person name="Tice H."/>
            <person name="Bruce D."/>
            <person name="Goodwin L."/>
            <person name="Pitluck S."/>
            <person name="Chertkov O."/>
            <person name="Meincke L."/>
            <person name="Brettin T."/>
            <person name="Detter J.C."/>
            <person name="Han C."/>
            <person name="Tapia R."/>
            <person name="Kuske C.R."/>
            <person name="Schmutz J."/>
            <person name="Larimer F."/>
            <person name="Land M."/>
            <person name="Hauser L."/>
            <person name="Kyrpides N."/>
            <person name="Mikhailova N."/>
            <person name="Sung Y."/>
            <person name="Fletcher K.E."/>
            <person name="Ritalahti K.M."/>
            <person name="Loeffler F.E."/>
            <person name="Richardson P."/>
        </authorList>
    </citation>
    <scope>NUCLEOTIDE SEQUENCE [LARGE SCALE GENOMIC DNA]</scope>
    <source>
        <strain evidence="8">ATCC BAA-1151 / DSM 17278 / SZ</strain>
    </source>
</reference>
<keyword evidence="4 5" id="KW-0472">Membrane</keyword>
<feature type="transmembrane region" description="Helical" evidence="5">
    <location>
        <begin position="50"/>
        <end position="68"/>
    </location>
</feature>
<dbReference type="Proteomes" id="UP000002420">
    <property type="component" value="Chromosome"/>
</dbReference>
<dbReference type="RefSeq" id="WP_012471140.1">
    <property type="nucleotide sequence ID" value="NC_010814.1"/>
</dbReference>
<dbReference type="InterPro" id="IPR052165">
    <property type="entry name" value="Membrane_assoc_protease"/>
</dbReference>
<dbReference type="SUPFAM" id="SSF141322">
    <property type="entry name" value="NfeD domain-like"/>
    <property type="match status" value="1"/>
</dbReference>